<gene>
    <name evidence="2" type="primary">SSUH2</name>
    <name evidence="2" type="ORF">BLAG_LOCUS19496</name>
</gene>
<name>A0A8J9ZXU8_BRALA</name>
<dbReference type="CDD" id="cd10719">
    <property type="entry name" value="DnaJ_zf"/>
    <property type="match status" value="1"/>
</dbReference>
<dbReference type="InterPro" id="IPR001305">
    <property type="entry name" value="HSP_DnaJ_Cys-rich_dom"/>
</dbReference>
<reference evidence="2" key="1">
    <citation type="submission" date="2022-01" db="EMBL/GenBank/DDBJ databases">
        <authorList>
            <person name="Braso-Vives M."/>
        </authorList>
    </citation>
    <scope>NUCLEOTIDE SEQUENCE</scope>
</reference>
<feature type="compositionally biased region" description="Pro residues" evidence="1">
    <location>
        <begin position="101"/>
        <end position="118"/>
    </location>
</feature>
<dbReference type="GO" id="GO:0051082">
    <property type="term" value="F:unfolded protein binding"/>
    <property type="evidence" value="ECO:0007669"/>
    <property type="project" value="InterPro"/>
</dbReference>
<dbReference type="InterPro" id="IPR052789">
    <property type="entry name" value="SSUH2_homolog"/>
</dbReference>
<protein>
    <submittedName>
        <fullName evidence="2">SSUH2 protein</fullName>
    </submittedName>
</protein>
<feature type="region of interest" description="Disordered" evidence="1">
    <location>
        <begin position="1"/>
        <end position="27"/>
    </location>
</feature>
<feature type="compositionally biased region" description="Low complexity" evidence="1">
    <location>
        <begin position="61"/>
        <end position="71"/>
    </location>
</feature>
<dbReference type="Proteomes" id="UP000838412">
    <property type="component" value="Chromosome 5"/>
</dbReference>
<feature type="region of interest" description="Disordered" evidence="1">
    <location>
        <begin position="48"/>
        <end position="180"/>
    </location>
</feature>
<feature type="compositionally biased region" description="Pro residues" evidence="1">
    <location>
        <begin position="72"/>
        <end position="93"/>
    </location>
</feature>
<dbReference type="AlphaFoldDB" id="A0A8J9ZXU8"/>
<dbReference type="PANTHER" id="PTHR48465:SF1">
    <property type="entry name" value="PROTEIN SSUH2 HOMOLOG"/>
    <property type="match status" value="1"/>
</dbReference>
<sequence>MADPRMVGVQVQGQYQPQQQYGGYPQPRLEYCDRCSAKAGRQETWRTRESGNHCWGQSEFPQQSYGQQGQPGYPPQGQPGYPPQGQPGYPPQGQPGGYPAPGGPPPQVGFAPGQPPPAGYQQGGGPPAAAAAEPSAPSVDKMDSISGYEGVGFGSAPPLPPPSYEETQRQPPERNSLPQLPGITEEDAREALGQYVAEQCCYGKTPAQELKFTDIVPSSAFHYTLETFSEGRSTAWAYEPFTGQPIDGPMNGPAPGAWDIQAQAPAMFQNFTQEVEVPHTASVKPCHTCLGLGRKPCHHCHATGTSHCHHCHGSGRTTVYEDGHHHHRSCTWCHGSGRRQCHQCHGLGQIPCPTCGAQGQLKCYIKLTIKWTNHVEDHIVERTALPDELIRGVSGQVAFKEEYPRVWPINHFPEAEINNASQNLVQRHSTAFPTERLILQRHQVRIIPVAEATYNWKEQPYNFFVYGFEHKVHAPDYPQKCCWGCNIL</sequence>
<evidence type="ECO:0000256" key="1">
    <source>
        <dbReference type="SAM" id="MobiDB-lite"/>
    </source>
</evidence>
<dbReference type="OrthoDB" id="3355217at2759"/>
<evidence type="ECO:0000313" key="3">
    <source>
        <dbReference type="Proteomes" id="UP000838412"/>
    </source>
</evidence>
<dbReference type="EMBL" id="OV696690">
    <property type="protein sequence ID" value="CAH1265554.1"/>
    <property type="molecule type" value="Genomic_DNA"/>
</dbReference>
<dbReference type="PANTHER" id="PTHR48465">
    <property type="entry name" value="PROTEIN SSUH2 HOMOLOG"/>
    <property type="match status" value="1"/>
</dbReference>
<proteinExistence type="predicted"/>
<dbReference type="GO" id="GO:0031072">
    <property type="term" value="F:heat shock protein binding"/>
    <property type="evidence" value="ECO:0007669"/>
    <property type="project" value="InterPro"/>
</dbReference>
<feature type="compositionally biased region" description="Low complexity" evidence="1">
    <location>
        <begin position="127"/>
        <end position="137"/>
    </location>
</feature>
<keyword evidence="3" id="KW-1185">Reference proteome</keyword>
<feature type="compositionally biased region" description="Low complexity" evidence="1">
    <location>
        <begin position="7"/>
        <end position="27"/>
    </location>
</feature>
<evidence type="ECO:0000313" key="2">
    <source>
        <dbReference type="EMBL" id="CAH1265554.1"/>
    </source>
</evidence>
<organism evidence="2 3">
    <name type="scientific">Branchiostoma lanceolatum</name>
    <name type="common">Common lancelet</name>
    <name type="synonym">Amphioxus lanceolatum</name>
    <dbReference type="NCBI Taxonomy" id="7740"/>
    <lineage>
        <taxon>Eukaryota</taxon>
        <taxon>Metazoa</taxon>
        <taxon>Chordata</taxon>
        <taxon>Cephalochordata</taxon>
        <taxon>Leptocardii</taxon>
        <taxon>Amphioxiformes</taxon>
        <taxon>Branchiostomatidae</taxon>
        <taxon>Branchiostoma</taxon>
    </lineage>
</organism>
<accession>A0A8J9ZXU8</accession>